<evidence type="ECO:0000256" key="2">
    <source>
        <dbReference type="PIRNR" id="PIRNR006221"/>
    </source>
</evidence>
<dbReference type="Proteomes" id="UP000199527">
    <property type="component" value="Unassembled WGS sequence"/>
</dbReference>
<dbReference type="PANTHER" id="PTHR12149">
    <property type="entry name" value="FRUCTOSAMINE 3 KINASE-RELATED PROTEIN"/>
    <property type="match status" value="1"/>
</dbReference>
<keyword evidence="2 3" id="KW-0418">Kinase</keyword>
<keyword evidence="4" id="KW-1185">Reference proteome</keyword>
<dbReference type="PANTHER" id="PTHR12149:SF8">
    <property type="entry name" value="PROTEIN-RIBULOSAMINE 3-KINASE"/>
    <property type="match status" value="1"/>
</dbReference>
<dbReference type="EMBL" id="FNEM01000012">
    <property type="protein sequence ID" value="SDJ72181.1"/>
    <property type="molecule type" value="Genomic_DNA"/>
</dbReference>
<dbReference type="InterPro" id="IPR016477">
    <property type="entry name" value="Fructo-/Ketosamine-3-kinase"/>
</dbReference>
<reference evidence="4" key="1">
    <citation type="submission" date="2016-10" db="EMBL/GenBank/DDBJ databases">
        <authorList>
            <person name="Varghese N."/>
            <person name="Submissions S."/>
        </authorList>
    </citation>
    <scope>NUCLEOTIDE SEQUENCE [LARGE SCALE GENOMIC DNA]</scope>
    <source>
        <strain evidence="4">DSM 23317</strain>
    </source>
</reference>
<protein>
    <submittedName>
        <fullName evidence="3">Fructosamine-3-kinase</fullName>
    </submittedName>
</protein>
<dbReference type="InterPro" id="IPR011009">
    <property type="entry name" value="Kinase-like_dom_sf"/>
</dbReference>
<comment type="similarity">
    <text evidence="1 2">Belongs to the fructosamine kinase family.</text>
</comment>
<evidence type="ECO:0000313" key="4">
    <source>
        <dbReference type="Proteomes" id="UP000199527"/>
    </source>
</evidence>
<dbReference type="AlphaFoldDB" id="A0A1G8W1D8"/>
<dbReference type="Pfam" id="PF03881">
    <property type="entry name" value="Fructosamin_kin"/>
    <property type="match status" value="1"/>
</dbReference>
<dbReference type="Gene3D" id="3.30.200.20">
    <property type="entry name" value="Phosphorylase Kinase, domain 1"/>
    <property type="match status" value="1"/>
</dbReference>
<dbReference type="SUPFAM" id="SSF56112">
    <property type="entry name" value="Protein kinase-like (PK-like)"/>
    <property type="match status" value="1"/>
</dbReference>
<keyword evidence="2" id="KW-0808">Transferase</keyword>
<evidence type="ECO:0000313" key="3">
    <source>
        <dbReference type="EMBL" id="SDJ72181.1"/>
    </source>
</evidence>
<proteinExistence type="inferred from homology"/>
<dbReference type="GO" id="GO:0016301">
    <property type="term" value="F:kinase activity"/>
    <property type="evidence" value="ECO:0007669"/>
    <property type="project" value="UniProtKB-UniRule"/>
</dbReference>
<name>A0A1G8W1D8_9GAMM</name>
<dbReference type="PIRSF" id="PIRSF006221">
    <property type="entry name" value="Ketosamine-3-kinase"/>
    <property type="match status" value="1"/>
</dbReference>
<evidence type="ECO:0000256" key="1">
    <source>
        <dbReference type="ARBA" id="ARBA00009460"/>
    </source>
</evidence>
<accession>A0A1G8W1D8</accession>
<dbReference type="RefSeq" id="WP_090366285.1">
    <property type="nucleotide sequence ID" value="NZ_FNEM01000012.1"/>
</dbReference>
<sequence length="298" mass="33284">MTPAGPEVLTRSPWPAVIEAIGQASGRRFCPSGLTPVAGGCINQCYRLTDGHHSWFVKLNHSERLSLFEAEADGLNALGRFSIPSLTLGRAGQHAFLVLPFLTLASRGNGFEAGRTIAKLHQADTGHFNAQGYGWHRHNFIGDTVQYNHWQRSWAQFWWQCRLQPQLELAGQRGFGRALAPYLDGLEAASGTLLAHHQPVASLLHGDLWQGNLGFVEGQARVFDPACYLGDRESDLAMTELFGGFDPAFYRGYEATWPLSPGYEQRRPLYQLYHLLNHLNLFGDGYLDSVHSVLRRLR</sequence>
<organism evidence="3 4">
    <name type="scientific">Ferrimonas sediminum</name>
    <dbReference type="NCBI Taxonomy" id="718193"/>
    <lineage>
        <taxon>Bacteria</taxon>
        <taxon>Pseudomonadati</taxon>
        <taxon>Pseudomonadota</taxon>
        <taxon>Gammaproteobacteria</taxon>
        <taxon>Alteromonadales</taxon>
        <taxon>Ferrimonadaceae</taxon>
        <taxon>Ferrimonas</taxon>
    </lineage>
</organism>
<dbReference type="OrthoDB" id="5291879at2"/>
<dbReference type="Gene3D" id="3.90.1200.10">
    <property type="match status" value="1"/>
</dbReference>
<gene>
    <name evidence="3" type="ORF">SAMN04488540_11264</name>
</gene>